<proteinExistence type="predicted"/>
<dbReference type="EMBL" id="CP011158">
    <property type="protein sequence ID" value="ANB92093.1"/>
    <property type="molecule type" value="Genomic_DNA"/>
</dbReference>
<keyword evidence="3" id="KW-1185">Reference proteome</keyword>
<organism evidence="2 4">
    <name type="scientific">Moraxella ovis</name>
    <dbReference type="NCBI Taxonomy" id="29433"/>
    <lineage>
        <taxon>Bacteria</taxon>
        <taxon>Pseudomonadati</taxon>
        <taxon>Pseudomonadota</taxon>
        <taxon>Gammaproteobacteria</taxon>
        <taxon>Moraxellales</taxon>
        <taxon>Moraxellaceae</taxon>
        <taxon>Moraxella</taxon>
    </lineage>
</organism>
<reference evidence="1 3" key="1">
    <citation type="submission" date="2015-04" db="EMBL/GenBank/DDBJ databases">
        <authorList>
            <person name="Calcutt M.J."/>
            <person name="Foecking M.F."/>
        </authorList>
    </citation>
    <scope>NUCLEOTIDE SEQUENCE [LARGE SCALE GENOMIC DNA]</scope>
    <source>
        <strain evidence="1 3">199/55</strain>
    </source>
</reference>
<evidence type="ECO:0000313" key="4">
    <source>
        <dbReference type="Proteomes" id="UP000255102"/>
    </source>
</evidence>
<dbReference type="Proteomes" id="UP000076765">
    <property type="component" value="Chromosome"/>
</dbReference>
<dbReference type="AlphaFoldDB" id="A0A160GGZ0"/>
<protein>
    <submittedName>
        <fullName evidence="2">Uncharacterized protein</fullName>
    </submittedName>
</protein>
<reference evidence="2 4" key="2">
    <citation type="submission" date="2018-06" db="EMBL/GenBank/DDBJ databases">
        <authorList>
            <consortium name="Pathogen Informatics"/>
            <person name="Doyle S."/>
        </authorList>
    </citation>
    <scope>NUCLEOTIDE SEQUENCE [LARGE SCALE GENOMIC DNA]</scope>
    <source>
        <strain evidence="2 4">NCTC11227</strain>
    </source>
</reference>
<evidence type="ECO:0000313" key="3">
    <source>
        <dbReference type="Proteomes" id="UP000076765"/>
    </source>
</evidence>
<sequence length="64" mass="7572">MVIGAKYAIIKSYCKVYVPAWICENFYQYNKRYTVYFLAVDKNITDESGKSYEKVALQIFIIEK</sequence>
<name>A0A160GGZ0_9GAMM</name>
<evidence type="ECO:0000313" key="2">
    <source>
        <dbReference type="EMBL" id="STY87860.1"/>
    </source>
</evidence>
<gene>
    <name evidence="1" type="ORF">MOVS_09040</name>
    <name evidence="2" type="ORF">NCTC11227_01885</name>
</gene>
<dbReference type="Proteomes" id="UP000255102">
    <property type="component" value="Unassembled WGS sequence"/>
</dbReference>
<dbReference type="EMBL" id="UGPW01000001">
    <property type="protein sequence ID" value="STY87860.1"/>
    <property type="molecule type" value="Genomic_DNA"/>
</dbReference>
<dbReference type="KEGG" id="moi:MOVS_09040"/>
<accession>A0A160GGZ0</accession>
<evidence type="ECO:0000313" key="1">
    <source>
        <dbReference type="EMBL" id="ANB92093.1"/>
    </source>
</evidence>